<dbReference type="InterPro" id="IPR007258">
    <property type="entry name" value="Vps52"/>
</dbReference>
<dbReference type="Pfam" id="PF04129">
    <property type="entry name" value="Vps52_CC"/>
    <property type="match status" value="1"/>
</dbReference>
<evidence type="ECO:0000259" key="7">
    <source>
        <dbReference type="Pfam" id="PF20655"/>
    </source>
</evidence>
<feature type="domain" description="Vps52 coiled-coil" evidence="6">
    <location>
        <begin position="13"/>
        <end position="177"/>
    </location>
</feature>
<dbReference type="GO" id="GO:0032456">
    <property type="term" value="P:endocytic recycling"/>
    <property type="evidence" value="ECO:0007669"/>
    <property type="project" value="TreeGrafter"/>
</dbReference>
<evidence type="ECO:0000313" key="8">
    <source>
        <dbReference type="EMBL" id="KAJ3564831.1"/>
    </source>
</evidence>
<accession>A0AAD5YPF0</accession>
<dbReference type="GO" id="GO:0019905">
    <property type="term" value="F:syntaxin binding"/>
    <property type="evidence" value="ECO:0007669"/>
    <property type="project" value="TreeGrafter"/>
</dbReference>
<evidence type="ECO:0000256" key="4">
    <source>
        <dbReference type="ARBA" id="ARBA00022927"/>
    </source>
</evidence>
<evidence type="ECO:0000259" key="6">
    <source>
        <dbReference type="Pfam" id="PF04129"/>
    </source>
</evidence>
<evidence type="ECO:0000256" key="2">
    <source>
        <dbReference type="ARBA" id="ARBA00008180"/>
    </source>
</evidence>
<feature type="domain" description="Vps52 C-terminal" evidence="7">
    <location>
        <begin position="250"/>
        <end position="295"/>
    </location>
</feature>
<dbReference type="GO" id="GO:0005829">
    <property type="term" value="C:cytosol"/>
    <property type="evidence" value="ECO:0007669"/>
    <property type="project" value="GOC"/>
</dbReference>
<evidence type="ECO:0000256" key="3">
    <source>
        <dbReference type="ARBA" id="ARBA00022448"/>
    </source>
</evidence>
<gene>
    <name evidence="8" type="ORF">NP233_g8034</name>
</gene>
<dbReference type="InterPro" id="IPR048361">
    <property type="entry name" value="Vps52_C"/>
</dbReference>
<evidence type="ECO:0000313" key="9">
    <source>
        <dbReference type="Proteomes" id="UP001213000"/>
    </source>
</evidence>
<comment type="caution">
    <text evidence="8">The sequence shown here is derived from an EMBL/GenBank/DDBJ whole genome shotgun (WGS) entry which is preliminary data.</text>
</comment>
<dbReference type="EMBL" id="JANIEX010000625">
    <property type="protein sequence ID" value="KAJ3564831.1"/>
    <property type="molecule type" value="Genomic_DNA"/>
</dbReference>
<comment type="subcellular location">
    <subcellularLocation>
        <location evidence="1">Golgi apparatus</location>
        <location evidence="1">trans-Golgi network</location>
    </subcellularLocation>
</comment>
<evidence type="ECO:0000256" key="1">
    <source>
        <dbReference type="ARBA" id="ARBA00004601"/>
    </source>
</evidence>
<comment type="similarity">
    <text evidence="2">Belongs to the VPS52 family.</text>
</comment>
<dbReference type="GO" id="GO:0006896">
    <property type="term" value="P:Golgi to vacuole transport"/>
    <property type="evidence" value="ECO:0007669"/>
    <property type="project" value="TreeGrafter"/>
</dbReference>
<evidence type="ECO:0000256" key="5">
    <source>
        <dbReference type="ARBA" id="ARBA00023034"/>
    </source>
</evidence>
<keyword evidence="5" id="KW-0333">Golgi apparatus</keyword>
<protein>
    <recommendedName>
        <fullName evidence="10">Vacuolar sorting protein</fullName>
    </recommendedName>
</protein>
<dbReference type="GO" id="GO:0042147">
    <property type="term" value="P:retrograde transport, endosome to Golgi"/>
    <property type="evidence" value="ECO:0007669"/>
    <property type="project" value="TreeGrafter"/>
</dbReference>
<proteinExistence type="inferred from homology"/>
<dbReference type="AlphaFoldDB" id="A0AAD5YPF0"/>
<reference evidence="8" key="1">
    <citation type="submission" date="2022-07" db="EMBL/GenBank/DDBJ databases">
        <title>Genome Sequence of Leucocoprinus birnbaumii.</title>
        <authorList>
            <person name="Buettner E."/>
        </authorList>
    </citation>
    <scope>NUCLEOTIDE SEQUENCE</scope>
    <source>
        <strain evidence="8">VT141</strain>
    </source>
</reference>
<dbReference type="GO" id="GO:0000938">
    <property type="term" value="C:GARP complex"/>
    <property type="evidence" value="ECO:0007669"/>
    <property type="project" value="TreeGrafter"/>
</dbReference>
<dbReference type="PANTHER" id="PTHR14190:SF7">
    <property type="entry name" value="VACUOLAR PROTEIN SORTING-ASSOCIATED PROTEIN 52 HOMOLOG"/>
    <property type="match status" value="1"/>
</dbReference>
<sequence length="490" mass="54866">MQSANFHTSRAKEYVELHDQVQTSIGLLDSLESFLSTFQKDLTAVAGQISDLQDRSQDIENKLKSRRRIERPLSSLISEITIPPALSTTILDTNVGEPWIEAIEDFERRLTLSKSRSRVKAARDLGEVMEGLRIVAATKLRGFFMALFQPIRASVTTNMQVLQTSVLLKYSPLYAFLHRQAHDVALEVQRSYVGAARLYYETGFRRYSRSLSYVKSRTTEKFENIVASNNERDLKLDLDRLAHSRVDGPAVTLAYMADDKSYREPVEAMYRSLFVVFMDNTTAEYAFLSAFFNVAPSIITADSKPPLSPRGSLSPEGGVFLELRSSASDYGGQRVVSGGSATFSDLASLPISKEEQANYDSLWKQIFDPVLEYCKTFVRSVLEPKPPVIPLLTMIRLSEDVVTEVQKLFRGAMSENTAALKKLAEGTSGGYFSRATVTTDAMITALCQKYIVLFNAFVYLTVNEEETMIFDKYDIFSSLYPTGFNCGVAS</sequence>
<dbReference type="Pfam" id="PF20655">
    <property type="entry name" value="Vps52_C"/>
    <property type="match status" value="1"/>
</dbReference>
<keyword evidence="9" id="KW-1185">Reference proteome</keyword>
<keyword evidence="3" id="KW-0813">Transport</keyword>
<dbReference type="InterPro" id="IPR048319">
    <property type="entry name" value="Vps52_CC"/>
</dbReference>
<dbReference type="GO" id="GO:0015031">
    <property type="term" value="P:protein transport"/>
    <property type="evidence" value="ECO:0007669"/>
    <property type="project" value="UniProtKB-KW"/>
</dbReference>
<evidence type="ECO:0008006" key="10">
    <source>
        <dbReference type="Google" id="ProtNLM"/>
    </source>
</evidence>
<dbReference type="Proteomes" id="UP001213000">
    <property type="component" value="Unassembled WGS sequence"/>
</dbReference>
<name>A0AAD5YPF0_9AGAR</name>
<keyword evidence="4" id="KW-0653">Protein transport</keyword>
<organism evidence="8 9">
    <name type="scientific">Leucocoprinus birnbaumii</name>
    <dbReference type="NCBI Taxonomy" id="56174"/>
    <lineage>
        <taxon>Eukaryota</taxon>
        <taxon>Fungi</taxon>
        <taxon>Dikarya</taxon>
        <taxon>Basidiomycota</taxon>
        <taxon>Agaricomycotina</taxon>
        <taxon>Agaricomycetes</taxon>
        <taxon>Agaricomycetidae</taxon>
        <taxon>Agaricales</taxon>
        <taxon>Agaricineae</taxon>
        <taxon>Agaricaceae</taxon>
        <taxon>Leucocoprinus</taxon>
    </lineage>
</organism>
<dbReference type="PANTHER" id="PTHR14190">
    <property type="entry name" value="SUPPRESSOR OF ACTIN MUTATIONS 2/VACUOLAR PROTEIN SORTING 52"/>
    <property type="match status" value="1"/>
</dbReference>